<evidence type="ECO:0000313" key="4">
    <source>
        <dbReference type="Proteomes" id="UP000823736"/>
    </source>
</evidence>
<keyword evidence="4" id="KW-1185">Reference proteome</keyword>
<evidence type="ECO:0000259" key="2">
    <source>
        <dbReference type="Pfam" id="PF01970"/>
    </source>
</evidence>
<evidence type="ECO:0000313" key="3">
    <source>
        <dbReference type="EMBL" id="MBP1987782.1"/>
    </source>
</evidence>
<feature type="transmembrane region" description="Helical" evidence="1">
    <location>
        <begin position="49"/>
        <end position="77"/>
    </location>
</feature>
<dbReference type="InterPro" id="IPR002823">
    <property type="entry name" value="DUF112_TM"/>
</dbReference>
<organism evidence="3 4">
    <name type="scientific">Halolamina salifodinae</name>
    <dbReference type="NCBI Taxonomy" id="1202767"/>
    <lineage>
        <taxon>Archaea</taxon>
        <taxon>Methanobacteriati</taxon>
        <taxon>Methanobacteriota</taxon>
        <taxon>Stenosarchaea group</taxon>
        <taxon>Halobacteria</taxon>
        <taxon>Halobacteriales</taxon>
        <taxon>Haloferacaceae</taxon>
    </lineage>
</organism>
<protein>
    <submittedName>
        <fullName evidence="3">Putative membrane protein</fullName>
    </submittedName>
</protein>
<accession>A0A8T4GZQ6</accession>
<reference evidence="3" key="1">
    <citation type="submission" date="2021-03" db="EMBL/GenBank/DDBJ databases">
        <title>Genomic Encyclopedia of Type Strains, Phase IV (KMG-IV): sequencing the most valuable type-strain genomes for metagenomic binning, comparative biology and taxonomic classification.</title>
        <authorList>
            <person name="Goeker M."/>
        </authorList>
    </citation>
    <scope>NUCLEOTIDE SEQUENCE</scope>
    <source>
        <strain evidence="3">DSM 26232</strain>
    </source>
</reference>
<feature type="transmembrane region" description="Helical" evidence="1">
    <location>
        <begin position="327"/>
        <end position="351"/>
    </location>
</feature>
<proteinExistence type="predicted"/>
<dbReference type="AlphaFoldDB" id="A0A8T4GZQ6"/>
<dbReference type="Proteomes" id="UP000823736">
    <property type="component" value="Unassembled WGS sequence"/>
</dbReference>
<feature type="transmembrane region" description="Helical" evidence="1">
    <location>
        <begin position="20"/>
        <end position="42"/>
    </location>
</feature>
<dbReference type="Pfam" id="PF01970">
    <property type="entry name" value="TctA"/>
    <property type="match status" value="1"/>
</dbReference>
<keyword evidence="1" id="KW-0812">Transmembrane</keyword>
<evidence type="ECO:0000256" key="1">
    <source>
        <dbReference type="SAM" id="Phobius"/>
    </source>
</evidence>
<feature type="transmembrane region" description="Helical" evidence="1">
    <location>
        <begin position="283"/>
        <end position="307"/>
    </location>
</feature>
<dbReference type="PANTHER" id="PTHR42204">
    <property type="entry name" value="INTEGRAL MEMBRANE PROTEIN"/>
    <property type="match status" value="1"/>
</dbReference>
<dbReference type="PANTHER" id="PTHR42204:SF1">
    <property type="entry name" value="INTEGRAL MEMBRANE PROTEIN"/>
    <property type="match status" value="1"/>
</dbReference>
<feature type="transmembrane region" description="Helical" evidence="1">
    <location>
        <begin position="83"/>
        <end position="103"/>
    </location>
</feature>
<keyword evidence="1" id="KW-0472">Membrane</keyword>
<comment type="caution">
    <text evidence="3">The sequence shown here is derived from an EMBL/GenBank/DDBJ whole genome shotgun (WGS) entry which is preliminary data.</text>
</comment>
<keyword evidence="1" id="KW-1133">Transmembrane helix</keyword>
<dbReference type="OrthoDB" id="53365at2157"/>
<feature type="transmembrane region" description="Helical" evidence="1">
    <location>
        <begin position="363"/>
        <end position="389"/>
    </location>
</feature>
<feature type="domain" description="DUF112" evidence="2">
    <location>
        <begin position="27"/>
        <end position="407"/>
    </location>
</feature>
<name>A0A8T4GZQ6_9EURY</name>
<sequence>MATLESVAGVPLGPQVDPELLLPVAAATLAGCLLGTCSGLVPGLHANNFALLLAGAAPHVAVDPLVLGAAMLAAGVVHTFLDIVPSLALGVPDGAMAAAALPGHRLVLRGRGREALRLSALGSGAAVAIATPLAFPATVAMRRLAPTLTAWFPLVAAAVLALLLLTEPSHSARIAGLLAFALATALGAAVLGLSLSGPLAGGVLAPLFGGLFGAPVLLDALDGGGVPEQADAKLAIPPLDLGISAAAGGLSGAAVGYLPGVSAGVAATVSLPAVPARSDLRGFVVATSGANSSTAIFALFALVALGSPRSGVLVAVDDAGTPLALTVLLPAVIVAAAVGFVLVGVLGDAAFRTVSRLDQRRLALAVLGLLIVLSALFAGLAGIAVFALATLVGLIAVRIGARRVYLMGVLLGPLALGL</sequence>
<dbReference type="EMBL" id="JAGGLC010000005">
    <property type="protein sequence ID" value="MBP1987782.1"/>
    <property type="molecule type" value="Genomic_DNA"/>
</dbReference>
<dbReference type="RefSeq" id="WP_209492146.1">
    <property type="nucleotide sequence ID" value="NZ_JAGGLC010000005.1"/>
</dbReference>
<feature type="transmembrane region" description="Helical" evidence="1">
    <location>
        <begin position="115"/>
        <end position="135"/>
    </location>
</feature>
<gene>
    <name evidence="3" type="ORF">J2753_002292</name>
</gene>
<feature type="transmembrane region" description="Helical" evidence="1">
    <location>
        <begin position="172"/>
        <end position="193"/>
    </location>
</feature>
<feature type="transmembrane region" description="Helical" evidence="1">
    <location>
        <begin position="147"/>
        <end position="165"/>
    </location>
</feature>